<feature type="binding site" evidence="2">
    <location>
        <position position="138"/>
    </location>
    <ligand>
        <name>Mn(2+)</name>
        <dbReference type="ChEBI" id="CHEBI:29035"/>
        <label>2</label>
    </ligand>
</feature>
<dbReference type="PANTHER" id="PTHR11014">
    <property type="entry name" value="PEPTIDASE M20 FAMILY MEMBER"/>
    <property type="match status" value="1"/>
</dbReference>
<name>A0A562J7T5_9FIRM</name>
<protein>
    <submittedName>
        <fullName evidence="4">Amidohydrolase</fullName>
    </submittedName>
</protein>
<evidence type="ECO:0000256" key="2">
    <source>
        <dbReference type="PIRSR" id="PIRSR005962-1"/>
    </source>
</evidence>
<feature type="binding site" evidence="2">
    <location>
        <position position="102"/>
    </location>
    <ligand>
        <name>Mn(2+)</name>
        <dbReference type="ChEBI" id="CHEBI:29035"/>
        <label>2</label>
    </ligand>
</feature>
<dbReference type="GO" id="GO:0019877">
    <property type="term" value="P:diaminopimelate biosynthetic process"/>
    <property type="evidence" value="ECO:0007669"/>
    <property type="project" value="UniProtKB-ARBA"/>
</dbReference>
<dbReference type="NCBIfam" id="TIGR01891">
    <property type="entry name" value="amidohydrolases"/>
    <property type="match status" value="1"/>
</dbReference>
<sequence length="392" mass="43002">MCDMENISEELINIRREFHKDPELGGYEFKTMDRICSYLDSWGIEYKKGIAQTGVCAIVRGKNRSGEKNICVGVRADIDALPLKEEADVDFKSLNDGAMHACGHDAHTAIALGTAKVIKSMEDTLKGDVKFFFQPAEETTGGAERMISEGVLKNPDVDYVLGLHVDTGINTGTVKLKYGKMMASSDEITIRVSGKSTHGAHPDKGVDPLVIAANLIMSLQSLVSRNISPLNQAVFTLGTIHGGTRGNIIPDEVEMTGILRTLDPETRSFMKKRIGEMVENVPKAYGGEGKLFIRESYMALINSDEAVDSVRSVAEKILGENNILISHEPDMGTEDFSYFAANVKSCFFNLGCRNEEIGAVYPIHSNRFKIDENCLATGVQLQVENVLKLLES</sequence>
<dbReference type="InterPro" id="IPR017439">
    <property type="entry name" value="Amidohydrolase"/>
</dbReference>
<dbReference type="EMBL" id="VLKH01000007">
    <property type="protein sequence ID" value="TWH78984.1"/>
    <property type="molecule type" value="Genomic_DNA"/>
</dbReference>
<proteinExistence type="predicted"/>
<dbReference type="Gene3D" id="3.30.70.360">
    <property type="match status" value="1"/>
</dbReference>
<dbReference type="SUPFAM" id="SSF55031">
    <property type="entry name" value="Bacterial exopeptidase dimerisation domain"/>
    <property type="match status" value="1"/>
</dbReference>
<feature type="binding site" evidence="2">
    <location>
        <position position="164"/>
    </location>
    <ligand>
        <name>Mn(2+)</name>
        <dbReference type="ChEBI" id="CHEBI:29035"/>
        <label>2</label>
    </ligand>
</feature>
<dbReference type="GO" id="GO:0046872">
    <property type="term" value="F:metal ion binding"/>
    <property type="evidence" value="ECO:0007669"/>
    <property type="project" value="UniProtKB-KW"/>
</dbReference>
<feature type="domain" description="Peptidase M20 dimerisation" evidence="3">
    <location>
        <begin position="188"/>
        <end position="284"/>
    </location>
</feature>
<accession>A0A562J7T5</accession>
<dbReference type="PANTHER" id="PTHR11014:SF63">
    <property type="entry name" value="METALLOPEPTIDASE, PUTATIVE (AFU_ORTHOLOGUE AFUA_6G09600)-RELATED"/>
    <property type="match status" value="1"/>
</dbReference>
<organism evidence="4 5">
    <name type="scientific">Sedimentibacter saalensis</name>
    <dbReference type="NCBI Taxonomy" id="130788"/>
    <lineage>
        <taxon>Bacteria</taxon>
        <taxon>Bacillati</taxon>
        <taxon>Bacillota</taxon>
        <taxon>Tissierellia</taxon>
        <taxon>Sedimentibacter</taxon>
    </lineage>
</organism>
<evidence type="ECO:0000313" key="4">
    <source>
        <dbReference type="EMBL" id="TWH78984.1"/>
    </source>
</evidence>
<comment type="caution">
    <text evidence="4">The sequence shown here is derived from an EMBL/GenBank/DDBJ whole genome shotgun (WGS) entry which is preliminary data.</text>
</comment>
<dbReference type="Pfam" id="PF01546">
    <property type="entry name" value="Peptidase_M20"/>
    <property type="match status" value="1"/>
</dbReference>
<keyword evidence="1 4" id="KW-0378">Hydrolase</keyword>
<dbReference type="InterPro" id="IPR002933">
    <property type="entry name" value="Peptidase_M20"/>
</dbReference>
<keyword evidence="2" id="KW-0464">Manganese</keyword>
<dbReference type="AlphaFoldDB" id="A0A562J7T5"/>
<evidence type="ECO:0000256" key="1">
    <source>
        <dbReference type="ARBA" id="ARBA00022801"/>
    </source>
</evidence>
<dbReference type="Proteomes" id="UP000315343">
    <property type="component" value="Unassembled WGS sequence"/>
</dbReference>
<keyword evidence="2" id="KW-0479">Metal-binding</keyword>
<comment type="cofactor">
    <cofactor evidence="2">
        <name>Mn(2+)</name>
        <dbReference type="ChEBI" id="CHEBI:29035"/>
    </cofactor>
    <text evidence="2">The Mn(2+) ion enhances activity.</text>
</comment>
<dbReference type="Gene3D" id="3.40.630.10">
    <property type="entry name" value="Zn peptidases"/>
    <property type="match status" value="1"/>
</dbReference>
<dbReference type="InterPro" id="IPR011650">
    <property type="entry name" value="Peptidase_M20_dimer"/>
</dbReference>
<dbReference type="PIRSF" id="PIRSF005962">
    <property type="entry name" value="Pept_M20D_amidohydro"/>
    <property type="match status" value="1"/>
</dbReference>
<evidence type="ECO:0000313" key="5">
    <source>
        <dbReference type="Proteomes" id="UP000315343"/>
    </source>
</evidence>
<evidence type="ECO:0000259" key="3">
    <source>
        <dbReference type="Pfam" id="PF07687"/>
    </source>
</evidence>
<dbReference type="RefSeq" id="WP_312832461.1">
    <property type="nucleotide sequence ID" value="NZ_DAMBUX010000008.1"/>
</dbReference>
<keyword evidence="5" id="KW-1185">Reference proteome</keyword>
<dbReference type="GO" id="GO:0050118">
    <property type="term" value="F:N-acetyldiaminopimelate deacetylase activity"/>
    <property type="evidence" value="ECO:0007669"/>
    <property type="project" value="UniProtKB-ARBA"/>
</dbReference>
<feature type="binding site" evidence="2">
    <location>
        <position position="364"/>
    </location>
    <ligand>
        <name>Mn(2+)</name>
        <dbReference type="ChEBI" id="CHEBI:29035"/>
        <label>2</label>
    </ligand>
</feature>
<reference evidence="4 5" key="1">
    <citation type="submission" date="2019-07" db="EMBL/GenBank/DDBJ databases">
        <title>Genomic Encyclopedia of Type Strains, Phase I: the one thousand microbial genomes (KMG-I) project.</title>
        <authorList>
            <person name="Kyrpides N."/>
        </authorList>
    </citation>
    <scope>NUCLEOTIDE SEQUENCE [LARGE SCALE GENOMIC DNA]</scope>
    <source>
        <strain evidence="4 5">DSM 13558</strain>
    </source>
</reference>
<dbReference type="Pfam" id="PF07687">
    <property type="entry name" value="M20_dimer"/>
    <property type="match status" value="1"/>
</dbReference>
<dbReference type="FunFam" id="3.30.70.360:FF:000001">
    <property type="entry name" value="N-acetyldiaminopimelate deacetylase"/>
    <property type="match status" value="1"/>
</dbReference>
<feature type="binding site" evidence="2">
    <location>
        <position position="104"/>
    </location>
    <ligand>
        <name>Mn(2+)</name>
        <dbReference type="ChEBI" id="CHEBI:29035"/>
        <label>2</label>
    </ligand>
</feature>
<dbReference type="InterPro" id="IPR036264">
    <property type="entry name" value="Bact_exopeptidase_dim_dom"/>
</dbReference>
<gene>
    <name evidence="4" type="ORF">LY60_02510</name>
</gene>
<dbReference type="SUPFAM" id="SSF53187">
    <property type="entry name" value="Zn-dependent exopeptidases"/>
    <property type="match status" value="1"/>
</dbReference>